<comment type="caution">
    <text evidence="2">The sequence shown here is derived from an EMBL/GenBank/DDBJ whole genome shotgun (WGS) entry which is preliminary data.</text>
</comment>
<proteinExistence type="predicted"/>
<evidence type="ECO:0000313" key="3">
    <source>
        <dbReference type="Proteomes" id="UP000823775"/>
    </source>
</evidence>
<dbReference type="EMBL" id="JACEIK010002323">
    <property type="protein sequence ID" value="MCD9560442.1"/>
    <property type="molecule type" value="Genomic_DNA"/>
</dbReference>
<gene>
    <name evidence="2" type="ORF">HAX54_019124</name>
</gene>
<dbReference type="Proteomes" id="UP000823775">
    <property type="component" value="Unassembled WGS sequence"/>
</dbReference>
<evidence type="ECO:0000256" key="1">
    <source>
        <dbReference type="SAM" id="MobiDB-lite"/>
    </source>
</evidence>
<sequence length="241" mass="24379">MYIDEPSVGGRATSSKVGGGGEIIGAGGGGDWTGGGGENTGGGGGEATGGGGEATGGGGEWTGGGDDALGSGGGGGGGEATGGGGEWTGGGGEAIGGGGGELTEVVVSELEVEEVEVRPLVVVVESGLEVVVSELEVEVRPLVVVVGWTGGGEWRVRPVEVVEEVRRQVVVEMQLEMALVLDSLSDEVLKEFSHIFEVLKRFLWVDLLDSALPVKIHQPAATAINFRVAYNRETLLLRLLV</sequence>
<feature type="compositionally biased region" description="Gly residues" evidence="1">
    <location>
        <begin position="17"/>
        <end position="100"/>
    </location>
</feature>
<protein>
    <submittedName>
        <fullName evidence="2">Uncharacterized protein</fullName>
    </submittedName>
</protein>
<reference evidence="2 3" key="1">
    <citation type="journal article" date="2021" name="BMC Genomics">
        <title>Datura genome reveals duplications of psychoactive alkaloid biosynthetic genes and high mutation rate following tissue culture.</title>
        <authorList>
            <person name="Rajewski A."/>
            <person name="Carter-House D."/>
            <person name="Stajich J."/>
            <person name="Litt A."/>
        </authorList>
    </citation>
    <scope>NUCLEOTIDE SEQUENCE [LARGE SCALE GENOMIC DNA]</scope>
    <source>
        <strain evidence="2">AR-01</strain>
    </source>
</reference>
<name>A0ABS8UQQ4_DATST</name>
<keyword evidence="3" id="KW-1185">Reference proteome</keyword>
<evidence type="ECO:0000313" key="2">
    <source>
        <dbReference type="EMBL" id="MCD9560442.1"/>
    </source>
</evidence>
<feature type="region of interest" description="Disordered" evidence="1">
    <location>
        <begin position="1"/>
        <end position="100"/>
    </location>
</feature>
<organism evidence="2 3">
    <name type="scientific">Datura stramonium</name>
    <name type="common">Jimsonweed</name>
    <name type="synonym">Common thornapple</name>
    <dbReference type="NCBI Taxonomy" id="4076"/>
    <lineage>
        <taxon>Eukaryota</taxon>
        <taxon>Viridiplantae</taxon>
        <taxon>Streptophyta</taxon>
        <taxon>Embryophyta</taxon>
        <taxon>Tracheophyta</taxon>
        <taxon>Spermatophyta</taxon>
        <taxon>Magnoliopsida</taxon>
        <taxon>eudicotyledons</taxon>
        <taxon>Gunneridae</taxon>
        <taxon>Pentapetalae</taxon>
        <taxon>asterids</taxon>
        <taxon>lamiids</taxon>
        <taxon>Solanales</taxon>
        <taxon>Solanaceae</taxon>
        <taxon>Solanoideae</taxon>
        <taxon>Datureae</taxon>
        <taxon>Datura</taxon>
    </lineage>
</organism>
<accession>A0ABS8UQQ4</accession>